<dbReference type="EMBL" id="JAZDUA010000339">
    <property type="protein sequence ID" value="KAK7794283.1"/>
    <property type="molecule type" value="Genomic_DNA"/>
</dbReference>
<accession>A0AAN9VMX1</accession>
<organism evidence="2 3">
    <name type="scientific">Gryllus longicercus</name>
    <dbReference type="NCBI Taxonomy" id="2509291"/>
    <lineage>
        <taxon>Eukaryota</taxon>
        <taxon>Metazoa</taxon>
        <taxon>Ecdysozoa</taxon>
        <taxon>Arthropoda</taxon>
        <taxon>Hexapoda</taxon>
        <taxon>Insecta</taxon>
        <taxon>Pterygota</taxon>
        <taxon>Neoptera</taxon>
        <taxon>Polyneoptera</taxon>
        <taxon>Orthoptera</taxon>
        <taxon>Ensifera</taxon>
        <taxon>Gryllidea</taxon>
        <taxon>Grylloidea</taxon>
        <taxon>Gryllidae</taxon>
        <taxon>Gryllinae</taxon>
        <taxon>Gryllus</taxon>
    </lineage>
</organism>
<comment type="caution">
    <text evidence="2">The sequence shown here is derived from an EMBL/GenBank/DDBJ whole genome shotgun (WGS) entry which is preliminary data.</text>
</comment>
<feature type="region of interest" description="Disordered" evidence="1">
    <location>
        <begin position="89"/>
        <end position="124"/>
    </location>
</feature>
<dbReference type="Proteomes" id="UP001378592">
    <property type="component" value="Unassembled WGS sequence"/>
</dbReference>
<sequence length="124" mass="13183">MASNYNPQRKCGNVHEVTACNCVSIFTSSAAGAAPSLVCGLPRAQLTVASFPCSCVTCAAKAEEITAARTLHAALAYDNNDLRTSYARSNVHGDGEVSGVKDWRNGSTPKKYDTPTRCLRHAPH</sequence>
<reference evidence="2 3" key="1">
    <citation type="submission" date="2024-03" db="EMBL/GenBank/DDBJ databases">
        <title>The genome assembly and annotation of the cricket Gryllus longicercus Weissman &amp; Gray.</title>
        <authorList>
            <person name="Szrajer S."/>
            <person name="Gray D."/>
            <person name="Ylla G."/>
        </authorList>
    </citation>
    <scope>NUCLEOTIDE SEQUENCE [LARGE SCALE GENOMIC DNA]</scope>
    <source>
        <strain evidence="2">DAG 2021-001</strain>
        <tissue evidence="2">Whole body minus gut</tissue>
    </source>
</reference>
<gene>
    <name evidence="2" type="ORF">R5R35_014569</name>
</gene>
<protein>
    <submittedName>
        <fullName evidence="2">Uncharacterized protein</fullName>
    </submittedName>
</protein>
<evidence type="ECO:0000313" key="3">
    <source>
        <dbReference type="Proteomes" id="UP001378592"/>
    </source>
</evidence>
<name>A0AAN9VMX1_9ORTH</name>
<evidence type="ECO:0000256" key="1">
    <source>
        <dbReference type="SAM" id="MobiDB-lite"/>
    </source>
</evidence>
<feature type="compositionally biased region" description="Basic and acidic residues" evidence="1">
    <location>
        <begin position="91"/>
        <end position="114"/>
    </location>
</feature>
<evidence type="ECO:0000313" key="2">
    <source>
        <dbReference type="EMBL" id="KAK7794283.1"/>
    </source>
</evidence>
<dbReference type="AlphaFoldDB" id="A0AAN9VMX1"/>
<keyword evidence="3" id="KW-1185">Reference proteome</keyword>
<proteinExistence type="predicted"/>